<dbReference type="InParanoid" id="E3M599"/>
<dbReference type="eggNOG" id="ENOG502TG33">
    <property type="taxonomic scope" value="Eukaryota"/>
</dbReference>
<evidence type="ECO:0000313" key="1">
    <source>
        <dbReference type="EMBL" id="EFO92384.1"/>
    </source>
</evidence>
<protein>
    <submittedName>
        <fullName evidence="1">Uncharacterized protein</fullName>
    </submittedName>
</protein>
<dbReference type="OMA" id="ENDISCM"/>
<dbReference type="FunCoup" id="E3M599">
    <property type="interactions" value="1879"/>
</dbReference>
<dbReference type="Proteomes" id="UP000008281">
    <property type="component" value="Unassembled WGS sequence"/>
</dbReference>
<organism evidence="2">
    <name type="scientific">Caenorhabditis remanei</name>
    <name type="common">Caenorhabditis vulgaris</name>
    <dbReference type="NCBI Taxonomy" id="31234"/>
    <lineage>
        <taxon>Eukaryota</taxon>
        <taxon>Metazoa</taxon>
        <taxon>Ecdysozoa</taxon>
        <taxon>Nematoda</taxon>
        <taxon>Chromadorea</taxon>
        <taxon>Rhabditida</taxon>
        <taxon>Rhabditina</taxon>
        <taxon>Rhabditomorpha</taxon>
        <taxon>Rhabditoidea</taxon>
        <taxon>Rhabditidae</taxon>
        <taxon>Peloderinae</taxon>
        <taxon>Caenorhabditis</taxon>
    </lineage>
</organism>
<gene>
    <name evidence="1" type="ORF">CRE_11055</name>
</gene>
<keyword evidence="2" id="KW-1185">Reference proteome</keyword>
<dbReference type="PANTHER" id="PTHR38618:SF2">
    <property type="entry name" value="F-BOX DOMAIN-CONTAINING PROTEIN-RELATED"/>
    <property type="match status" value="1"/>
</dbReference>
<dbReference type="PANTHER" id="PTHR38618">
    <property type="entry name" value="PROTEIN CBG21701-RELATED"/>
    <property type="match status" value="1"/>
</dbReference>
<name>E3M599_CAERE</name>
<evidence type="ECO:0000313" key="2">
    <source>
        <dbReference type="Proteomes" id="UP000008281"/>
    </source>
</evidence>
<proteinExistence type="predicted"/>
<dbReference type="AlphaFoldDB" id="E3M599"/>
<accession>E3M599</accession>
<sequence>MESFLQDDEEEKISQLSELELDELITTKFVETREDVEGKIEVARAVGSPMELDIFPGEDILLEDYACLSRPIGEINLDNAVMLLNRIQNSSEADLNKVKLWDVFERSKKSKNTTRLTEVALIDYLISSDHRPSFLHIFCRRLIESDIPNTLQKALVESKPPTKYRSLFRVTVKTEMPLKQFIGQLDKLWSSSPAIQLQDVYVTALKKNFDGTHQKLRTPDVRWFADMEHKIGKAGAHPMVASARFVFGVVDKPFVCVQADYHNELDSSGRRCKVSIALFTLLNSNLVFQTIVIEQFVNPIAPIDRRVTFGEPLVETIHHFEIDDDLPFHNLKFKIFDLNQFMEQIDPISYKNVTLR</sequence>
<dbReference type="OrthoDB" id="5867315at2759"/>
<dbReference type="EMBL" id="DS268425">
    <property type="protein sequence ID" value="EFO92384.1"/>
    <property type="molecule type" value="Genomic_DNA"/>
</dbReference>
<reference evidence="1" key="1">
    <citation type="submission" date="2007-07" db="EMBL/GenBank/DDBJ databases">
        <title>PCAP assembly of the Caenorhabditis remanei genome.</title>
        <authorList>
            <consortium name="The Caenorhabditis remanei Sequencing Consortium"/>
            <person name="Wilson R.K."/>
        </authorList>
    </citation>
    <scope>NUCLEOTIDE SEQUENCE [LARGE SCALE GENOMIC DNA]</scope>
    <source>
        <strain evidence="1">PB4641</strain>
    </source>
</reference>
<dbReference type="HOGENOM" id="CLU_850546_0_0_1"/>